<reference evidence="7" key="1">
    <citation type="journal article" date="2019" name="Int. J. Syst. Evol. Microbiol.">
        <title>The Global Catalogue of Microorganisms (GCM) 10K type strain sequencing project: providing services to taxonomists for standard genome sequencing and annotation.</title>
        <authorList>
            <consortium name="The Broad Institute Genomics Platform"/>
            <consortium name="The Broad Institute Genome Sequencing Center for Infectious Disease"/>
            <person name="Wu L."/>
            <person name="Ma J."/>
        </authorList>
    </citation>
    <scope>NUCLEOTIDE SEQUENCE [LARGE SCALE GENOMIC DNA]</scope>
    <source>
        <strain evidence="7">GH52</strain>
    </source>
</reference>
<keyword evidence="7" id="KW-1185">Reference proteome</keyword>
<dbReference type="Pfam" id="PF17853">
    <property type="entry name" value="GGDEF_2"/>
    <property type="match status" value="1"/>
</dbReference>
<feature type="transmembrane region" description="Helical" evidence="4">
    <location>
        <begin position="9"/>
        <end position="32"/>
    </location>
</feature>
<evidence type="ECO:0000256" key="2">
    <source>
        <dbReference type="ARBA" id="ARBA00023125"/>
    </source>
</evidence>
<dbReference type="InterPro" id="IPR009057">
    <property type="entry name" value="Homeodomain-like_sf"/>
</dbReference>
<keyword evidence="3" id="KW-0804">Transcription</keyword>
<dbReference type="InterPro" id="IPR041522">
    <property type="entry name" value="CdaR_GGDEF"/>
</dbReference>
<name>A0ABW4YLI8_9BACL</name>
<dbReference type="SUPFAM" id="SSF46689">
    <property type="entry name" value="Homeodomain-like"/>
    <property type="match status" value="1"/>
</dbReference>
<evidence type="ECO:0000313" key="7">
    <source>
        <dbReference type="Proteomes" id="UP001597362"/>
    </source>
</evidence>
<dbReference type="PROSITE" id="PS01124">
    <property type="entry name" value="HTH_ARAC_FAMILY_2"/>
    <property type="match status" value="1"/>
</dbReference>
<evidence type="ECO:0000313" key="6">
    <source>
        <dbReference type="EMBL" id="MFD2116600.1"/>
    </source>
</evidence>
<comment type="caution">
    <text evidence="6">The sequence shown here is derived from an EMBL/GenBank/DDBJ whole genome shotgun (WGS) entry which is preliminary data.</text>
</comment>
<dbReference type="EMBL" id="JBHUHO010000031">
    <property type="protein sequence ID" value="MFD2116600.1"/>
    <property type="molecule type" value="Genomic_DNA"/>
</dbReference>
<organism evidence="6 7">
    <name type="scientific">Paenibacillus yanchengensis</name>
    <dbReference type="NCBI Taxonomy" id="2035833"/>
    <lineage>
        <taxon>Bacteria</taxon>
        <taxon>Bacillati</taxon>
        <taxon>Bacillota</taxon>
        <taxon>Bacilli</taxon>
        <taxon>Bacillales</taxon>
        <taxon>Paenibacillaceae</taxon>
        <taxon>Paenibacillus</taxon>
    </lineage>
</organism>
<dbReference type="Gene3D" id="1.10.10.60">
    <property type="entry name" value="Homeodomain-like"/>
    <property type="match status" value="2"/>
</dbReference>
<sequence length="775" mass="89315">MQSIKNRRIFITILISYLFMLIVPLIVLIISYHSFTANTVRQAGKSTVHILNHTQQIMNENFKNIEHMMLRLTQEPLVQQFLTAGKQLDKHNKYDLSRLIELLNRTKSQNKSIKAIYIYYNRSDMVVTDSTRFDKDSFYTEHGFGQEKSLESWKQKLASPHTLEYVPATLNDTETRTSSIALMQSINLYPNQESYANIEFLMDTSELLALMENAFSNGSGSVYLINATTDQLLLASRDKQLESNFSIDHLKTMNVAANSYTQQDDTLIFHVQNESFNKKLMAVIPFEYIAKQAAIGKTSFTFLLTFMIVGSLFIAYLLASLSYKPVKNMVQRLKTIVQAENSDTKIEKNELDFIATVAEQGWLQKRERELLLQQQIPVVRNQMLIQLLQNKAVHTHAASLNSVGVHFEHDSFQCLLIHIDEFAEITWGERNLTKFAIGNILEHLLQPYYPSPLIDLQINRIAFLLNVPTTKPLELANLITTCTQGSEFISDKYKSKITITIGGLQQNFDGAAISYQEAVKTMEYCLFRGLDTVTAFEQTTADHSQTNYYYPPKLELMLIHAINKGDNKRTNELLDEIFAHNEQQSNRHLSLSIIRYFYFELMGTGLNILNTISVPMEDVFEQSNNPYEQLLTCESIDQMKQVLRRIFEQLCNYMEEQKKGRSLNNAEKMITYLQENFNNSEMSLNLLADVFQLHAAYVSNMLKEQTGRNFVDILQELRIQEAKRLLTESNETLQIIAEKIGYSNNVVMSRNFKKLVHMTPGEYRNTYKQKTSDLS</sequence>
<evidence type="ECO:0000259" key="5">
    <source>
        <dbReference type="PROSITE" id="PS01124"/>
    </source>
</evidence>
<gene>
    <name evidence="6" type="ORF">ACFSJH_12785</name>
</gene>
<dbReference type="Proteomes" id="UP001597362">
    <property type="component" value="Unassembled WGS sequence"/>
</dbReference>
<feature type="transmembrane region" description="Helical" evidence="4">
    <location>
        <begin position="300"/>
        <end position="319"/>
    </location>
</feature>
<keyword evidence="4" id="KW-0472">Membrane</keyword>
<evidence type="ECO:0000256" key="1">
    <source>
        <dbReference type="ARBA" id="ARBA00023015"/>
    </source>
</evidence>
<accession>A0ABW4YLI8</accession>
<keyword evidence="2" id="KW-0238">DNA-binding</keyword>
<dbReference type="SMART" id="SM00342">
    <property type="entry name" value="HTH_ARAC"/>
    <property type="match status" value="1"/>
</dbReference>
<keyword evidence="4" id="KW-0812">Transmembrane</keyword>
<dbReference type="Pfam" id="PF12833">
    <property type="entry name" value="HTH_18"/>
    <property type="match status" value="1"/>
</dbReference>
<protein>
    <submittedName>
        <fullName evidence="6">Helix-turn-helix domain-containing protein</fullName>
    </submittedName>
</protein>
<evidence type="ECO:0000256" key="4">
    <source>
        <dbReference type="SAM" id="Phobius"/>
    </source>
</evidence>
<feature type="domain" description="HTH araC/xylS-type" evidence="5">
    <location>
        <begin position="667"/>
        <end position="766"/>
    </location>
</feature>
<dbReference type="PANTHER" id="PTHR43280:SF28">
    <property type="entry name" value="HTH-TYPE TRANSCRIPTIONAL ACTIVATOR RHAS"/>
    <property type="match status" value="1"/>
</dbReference>
<dbReference type="RefSeq" id="WP_377772957.1">
    <property type="nucleotide sequence ID" value="NZ_JBHUHO010000031.1"/>
</dbReference>
<proteinExistence type="predicted"/>
<keyword evidence="1" id="KW-0805">Transcription regulation</keyword>
<keyword evidence="4" id="KW-1133">Transmembrane helix</keyword>
<evidence type="ECO:0000256" key="3">
    <source>
        <dbReference type="ARBA" id="ARBA00023163"/>
    </source>
</evidence>
<dbReference type="PANTHER" id="PTHR43280">
    <property type="entry name" value="ARAC-FAMILY TRANSCRIPTIONAL REGULATOR"/>
    <property type="match status" value="1"/>
</dbReference>
<dbReference type="InterPro" id="IPR018060">
    <property type="entry name" value="HTH_AraC"/>
</dbReference>